<name>A0AAE3LFP7_9EURY</name>
<evidence type="ECO:0000313" key="5">
    <source>
        <dbReference type="Proteomes" id="UP001208186"/>
    </source>
</evidence>
<gene>
    <name evidence="4" type="ORF">OB914_13870</name>
    <name evidence="3" type="ORF">OB916_13435</name>
</gene>
<dbReference type="PANTHER" id="PTHR43546:SF9">
    <property type="entry name" value="L-ASCORBATE-6-PHOSPHATE LACTONASE ULAG-RELATED"/>
    <property type="match status" value="1"/>
</dbReference>
<sequence>MVHSDWGDWLPRAIEDADPDGVAIWYLGCNGFVLKADDGTTVFVDPYVGTGDPPRTVRMIPVPFDPEDVGSADAVLATHEHTDHVHGESAGPILSDSDAPFYAPDDSLAAAREADWGERWDLDDDQFVEVSEGDTFELGSLTISVEPANDPDATHPVAYVFEHDAGTFVHGGDARPGAFEPVGEQYDVDVAALAFGSAGMIRDKQTREPKYTKWYSDENEIIEAANELQLETLVPTHWDMWKGLNADPAVLHHHARSFGYPRQVKVVEIGDRIDL</sequence>
<dbReference type="EMBL" id="JAOPKD010000018">
    <property type="protein sequence ID" value="MCU4728041.1"/>
    <property type="molecule type" value="Genomic_DNA"/>
</dbReference>
<dbReference type="PANTHER" id="PTHR43546">
    <property type="entry name" value="UPF0173 METAL-DEPENDENT HYDROLASE MJ1163-RELATED"/>
    <property type="match status" value="1"/>
</dbReference>
<reference evidence="4" key="1">
    <citation type="submission" date="2023-02" db="EMBL/GenBank/DDBJ databases">
        <title>Enrichment on poylsaccharides allowed isolation of novel metabolic and taxonomic groups of Haloarchaea.</title>
        <authorList>
            <person name="Sorokin D.Y."/>
            <person name="Elcheninov A.G."/>
            <person name="Khizhniak T.V."/>
            <person name="Kolganova T.V."/>
            <person name="Kublanov I.V."/>
        </authorList>
    </citation>
    <scope>NUCLEOTIDE SEQUENCE</scope>
    <source>
        <strain evidence="3 5">HArc-curdl5-1</strain>
        <strain evidence="4">HArc-curdl7</strain>
    </source>
</reference>
<dbReference type="AlphaFoldDB" id="A0AAE3LFP7"/>
<organism evidence="4 6">
    <name type="scientific">Halapricum hydrolyticum</name>
    <dbReference type="NCBI Taxonomy" id="2979991"/>
    <lineage>
        <taxon>Archaea</taxon>
        <taxon>Methanobacteriati</taxon>
        <taxon>Methanobacteriota</taxon>
        <taxon>Stenosarchaea group</taxon>
        <taxon>Halobacteria</taxon>
        <taxon>Halobacteriales</taxon>
        <taxon>Haloarculaceae</taxon>
        <taxon>Halapricum</taxon>
    </lineage>
</organism>
<dbReference type="Proteomes" id="UP001209746">
    <property type="component" value="Unassembled WGS sequence"/>
</dbReference>
<dbReference type="EMBL" id="JAOPKC010000019">
    <property type="protein sequence ID" value="MCU4719052.1"/>
    <property type="molecule type" value="Genomic_DNA"/>
</dbReference>
<dbReference type="GO" id="GO:0016787">
    <property type="term" value="F:hydrolase activity"/>
    <property type="evidence" value="ECO:0007669"/>
    <property type="project" value="UniProtKB-KW"/>
</dbReference>
<keyword evidence="1" id="KW-0378">Hydrolase</keyword>
<dbReference type="InterPro" id="IPR001279">
    <property type="entry name" value="Metallo-B-lactamas"/>
</dbReference>
<dbReference type="InterPro" id="IPR050114">
    <property type="entry name" value="UPF0173_UPF0282_UlaG_hydrolase"/>
</dbReference>
<keyword evidence="5" id="KW-1185">Reference proteome</keyword>
<dbReference type="Gene3D" id="3.60.15.10">
    <property type="entry name" value="Ribonuclease Z/Hydroxyacylglutathione hydrolase-like"/>
    <property type="match status" value="1"/>
</dbReference>
<dbReference type="RefSeq" id="WP_315909804.1">
    <property type="nucleotide sequence ID" value="NZ_JAOPKC010000019.1"/>
</dbReference>
<accession>A0AAE3LFP7</accession>
<evidence type="ECO:0000313" key="3">
    <source>
        <dbReference type="EMBL" id="MCU4719052.1"/>
    </source>
</evidence>
<feature type="domain" description="Metallo-beta-lactamase" evidence="2">
    <location>
        <begin position="28"/>
        <end position="237"/>
    </location>
</feature>
<evidence type="ECO:0000313" key="4">
    <source>
        <dbReference type="EMBL" id="MCU4728041.1"/>
    </source>
</evidence>
<evidence type="ECO:0000259" key="2">
    <source>
        <dbReference type="SMART" id="SM00849"/>
    </source>
</evidence>
<evidence type="ECO:0000256" key="1">
    <source>
        <dbReference type="ARBA" id="ARBA00022801"/>
    </source>
</evidence>
<dbReference type="SMART" id="SM00849">
    <property type="entry name" value="Lactamase_B"/>
    <property type="match status" value="1"/>
</dbReference>
<dbReference type="SUPFAM" id="SSF56281">
    <property type="entry name" value="Metallo-hydrolase/oxidoreductase"/>
    <property type="match status" value="1"/>
</dbReference>
<proteinExistence type="predicted"/>
<evidence type="ECO:0000313" key="6">
    <source>
        <dbReference type="Proteomes" id="UP001209746"/>
    </source>
</evidence>
<dbReference type="Proteomes" id="UP001208186">
    <property type="component" value="Unassembled WGS sequence"/>
</dbReference>
<comment type="caution">
    <text evidence="4">The sequence shown here is derived from an EMBL/GenBank/DDBJ whole genome shotgun (WGS) entry which is preliminary data.</text>
</comment>
<dbReference type="Pfam" id="PF12706">
    <property type="entry name" value="Lactamase_B_2"/>
    <property type="match status" value="1"/>
</dbReference>
<dbReference type="InterPro" id="IPR036866">
    <property type="entry name" value="RibonucZ/Hydroxyglut_hydro"/>
</dbReference>
<protein>
    <submittedName>
        <fullName evidence="4">MBL fold metallo-hydrolase</fullName>
    </submittedName>
</protein>